<sequence>MALRPISVDIVSLIVDSLIHDLYWPERAKLGGTISLVCRDWRALGEMLRWQRIEITLDEDEWVIGPLIERPQLPGFVQSFFSLKLTGAVVHALTAHDGGPDITSFPILIDLDKFPLEERLTAFSALKPLKIQLSVIGGGVASRPYTPVTRPLRLASLVHAPATPLQDLIESSASLAYPSVYS</sequence>
<dbReference type="OrthoDB" id="10320386at2759"/>
<gene>
    <name evidence="1" type="ORF">Rt10032_c11g4482</name>
</gene>
<dbReference type="AlphaFoldDB" id="A0A511KKL3"/>
<reference evidence="1 2" key="1">
    <citation type="submission" date="2019-07" db="EMBL/GenBank/DDBJ databases">
        <title>Rhodotorula toruloides NBRC10032 genome sequencing.</title>
        <authorList>
            <person name="Shida Y."/>
            <person name="Takaku H."/>
            <person name="Ogasawara W."/>
            <person name="Mori K."/>
        </authorList>
    </citation>
    <scope>NUCLEOTIDE SEQUENCE [LARGE SCALE GENOMIC DNA]</scope>
    <source>
        <strain evidence="1 2">NBRC10032</strain>
    </source>
</reference>
<dbReference type="Proteomes" id="UP000321518">
    <property type="component" value="Unassembled WGS sequence"/>
</dbReference>
<comment type="caution">
    <text evidence="1">The sequence shown here is derived from an EMBL/GenBank/DDBJ whole genome shotgun (WGS) entry which is preliminary data.</text>
</comment>
<protein>
    <submittedName>
        <fullName evidence="1">Uncharacterized protein</fullName>
    </submittedName>
</protein>
<organism evidence="1 2">
    <name type="scientific">Rhodotorula toruloides</name>
    <name type="common">Yeast</name>
    <name type="synonym">Rhodosporidium toruloides</name>
    <dbReference type="NCBI Taxonomy" id="5286"/>
    <lineage>
        <taxon>Eukaryota</taxon>
        <taxon>Fungi</taxon>
        <taxon>Dikarya</taxon>
        <taxon>Basidiomycota</taxon>
        <taxon>Pucciniomycotina</taxon>
        <taxon>Microbotryomycetes</taxon>
        <taxon>Sporidiobolales</taxon>
        <taxon>Sporidiobolaceae</taxon>
        <taxon>Rhodotorula</taxon>
    </lineage>
</organism>
<accession>A0A511KKL3</accession>
<evidence type="ECO:0000313" key="2">
    <source>
        <dbReference type="Proteomes" id="UP000321518"/>
    </source>
</evidence>
<evidence type="ECO:0000313" key="1">
    <source>
        <dbReference type="EMBL" id="GEM10465.1"/>
    </source>
</evidence>
<proteinExistence type="predicted"/>
<name>A0A511KKL3_RHOTO</name>
<dbReference type="EMBL" id="BJWK01000011">
    <property type="protein sequence ID" value="GEM10465.1"/>
    <property type="molecule type" value="Genomic_DNA"/>
</dbReference>